<dbReference type="Proteomes" id="UP000663889">
    <property type="component" value="Unassembled WGS sequence"/>
</dbReference>
<keyword evidence="2" id="KW-0732">Signal</keyword>
<dbReference type="OrthoDB" id="5406275at2759"/>
<protein>
    <submittedName>
        <fullName evidence="4">Uncharacterized protein</fullName>
    </submittedName>
</protein>
<evidence type="ECO:0000256" key="2">
    <source>
        <dbReference type="SAM" id="SignalP"/>
    </source>
</evidence>
<dbReference type="EMBL" id="CAJNOO010001679">
    <property type="protein sequence ID" value="CAF1186488.1"/>
    <property type="molecule type" value="Genomic_DNA"/>
</dbReference>
<feature type="signal peptide" evidence="2">
    <location>
        <begin position="1"/>
        <end position="23"/>
    </location>
</feature>
<gene>
    <name evidence="4" type="ORF">RFH988_LOCUS23808</name>
    <name evidence="3" type="ORF">SEV965_LOCUS7611</name>
</gene>
<dbReference type="AlphaFoldDB" id="A0A814VCM1"/>
<organism evidence="4 5">
    <name type="scientific">Rotaria sordida</name>
    <dbReference type="NCBI Taxonomy" id="392033"/>
    <lineage>
        <taxon>Eukaryota</taxon>
        <taxon>Metazoa</taxon>
        <taxon>Spiralia</taxon>
        <taxon>Gnathifera</taxon>
        <taxon>Rotifera</taxon>
        <taxon>Eurotatoria</taxon>
        <taxon>Bdelloidea</taxon>
        <taxon>Philodinida</taxon>
        <taxon>Philodinidae</taxon>
        <taxon>Rotaria</taxon>
    </lineage>
</organism>
<dbReference type="EMBL" id="CAJNOU010000268">
    <property type="protein sequence ID" value="CAF0939144.1"/>
    <property type="molecule type" value="Genomic_DNA"/>
</dbReference>
<accession>A0A814VCM1</accession>
<dbReference type="PANTHER" id="PTHR33488:SF2">
    <property type="entry name" value="EARLY ENDOSOME ANTIGEN 1-LIKE"/>
    <property type="match status" value="1"/>
</dbReference>
<name>A0A814VCM1_9BILA</name>
<evidence type="ECO:0000313" key="3">
    <source>
        <dbReference type="EMBL" id="CAF0939144.1"/>
    </source>
</evidence>
<evidence type="ECO:0000313" key="5">
    <source>
        <dbReference type="Proteomes" id="UP000663882"/>
    </source>
</evidence>
<sequence>MKLFSMCLYLLCIQFITWSSISAHSVSHTLFIDPTEDPFLDIYIEKVARMSSKAIVALPKMSDPEFLDYLSSNEDLLDSVAHRVDNSIFDPLRDDQLKQQTEIDKEWETLMVSGPIVVGYIGNLMALASKRDFPFQAPLDYVYRYIRYPNSFRATLAQVSSDMYNALMGAHTAMDRIQLAIQQVPTHVKTTMKLITSAGNAMLKSMLPRTLDSIGRLATESADIANSTLQRFNLLQELLAEIIELSENTQGANEAAIYDMETKKNQSILDQERLQNNLNTIQSQYTVSKEALESARKRYAEAMQLVTDSSIPTIVGGQSDPLTDIIVLAIGFVFDPVSTIGCILGGCKNPEPVIDNTKFENAMKIAEQARQDLEKAEQLHNEHFQQQLAEQNELAKAMGQMAMLDLSILSTEEIVQLLLEATRQISLIKEQWSRMIRFFSKLAAQAYSTQQVVVKDFVEVIQIAQTDNLLVDPIDREFFTEMLIPAATTIESGAHLLFTMAKTYYAVSSEYMIDQIAGISQFLTLSTDEARKVHLQQASNKTITTSLKITQMAQERHTIYLEKTRNRRAEYTAYMTNLAASGLSQTIG</sequence>
<evidence type="ECO:0000256" key="1">
    <source>
        <dbReference type="SAM" id="Coils"/>
    </source>
</evidence>
<dbReference type="Proteomes" id="UP000663882">
    <property type="component" value="Unassembled WGS sequence"/>
</dbReference>
<evidence type="ECO:0000313" key="4">
    <source>
        <dbReference type="EMBL" id="CAF1186488.1"/>
    </source>
</evidence>
<dbReference type="PANTHER" id="PTHR33488">
    <property type="entry name" value="ZGC:162509"/>
    <property type="match status" value="1"/>
</dbReference>
<keyword evidence="1" id="KW-0175">Coiled coil</keyword>
<comment type="caution">
    <text evidence="4">The sequence shown here is derived from an EMBL/GenBank/DDBJ whole genome shotgun (WGS) entry which is preliminary data.</text>
</comment>
<feature type="chain" id="PRO_5036226190" evidence="2">
    <location>
        <begin position="24"/>
        <end position="588"/>
    </location>
</feature>
<reference evidence="4" key="1">
    <citation type="submission" date="2021-02" db="EMBL/GenBank/DDBJ databases">
        <authorList>
            <person name="Nowell W R."/>
        </authorList>
    </citation>
    <scope>NUCLEOTIDE SEQUENCE</scope>
</reference>
<proteinExistence type="predicted"/>
<feature type="coiled-coil region" evidence="1">
    <location>
        <begin position="356"/>
        <end position="386"/>
    </location>
</feature>